<keyword evidence="16" id="KW-1185">Reference proteome</keyword>
<dbReference type="EMBL" id="CAXLJM020000072">
    <property type="protein sequence ID" value="CAL8127345.1"/>
    <property type="molecule type" value="Genomic_DNA"/>
</dbReference>
<evidence type="ECO:0000256" key="10">
    <source>
        <dbReference type="ARBA" id="ARBA00023242"/>
    </source>
</evidence>
<feature type="domain" description="THAP-type" evidence="14">
    <location>
        <begin position="67"/>
        <end position="154"/>
    </location>
</feature>
<dbReference type="PROSITE" id="PS50950">
    <property type="entry name" value="ZF_THAP"/>
    <property type="match status" value="1"/>
</dbReference>
<evidence type="ECO:0000313" key="16">
    <source>
        <dbReference type="Proteomes" id="UP001642540"/>
    </source>
</evidence>
<evidence type="ECO:0000256" key="3">
    <source>
        <dbReference type="ARBA" id="ARBA00022723"/>
    </source>
</evidence>
<dbReference type="SUPFAM" id="SSF57716">
    <property type="entry name" value="Glucocorticoid receptor-like (DNA-binding domain)"/>
    <property type="match status" value="1"/>
</dbReference>
<evidence type="ECO:0000256" key="5">
    <source>
        <dbReference type="ARBA" id="ARBA00022833"/>
    </source>
</evidence>
<protein>
    <recommendedName>
        <fullName evidence="14">THAP-type domain-containing protein</fullName>
    </recommendedName>
</protein>
<dbReference type="Proteomes" id="UP001642540">
    <property type="component" value="Unassembled WGS sequence"/>
</dbReference>
<feature type="compositionally biased region" description="Basic and acidic residues" evidence="13">
    <location>
        <begin position="201"/>
        <end position="215"/>
    </location>
</feature>
<accession>A0ABP1REQ3</accession>
<keyword evidence="11" id="KW-0131">Cell cycle</keyword>
<dbReference type="InterPro" id="IPR006612">
    <property type="entry name" value="THAP_Znf"/>
</dbReference>
<comment type="subcellular location">
    <subcellularLocation>
        <location evidence="1">Nucleus</location>
        <location evidence="1">Nucleoplasm</location>
    </subcellularLocation>
</comment>
<proteinExistence type="inferred from homology"/>
<keyword evidence="8 12" id="KW-0238">DNA-binding</keyword>
<evidence type="ECO:0000259" key="14">
    <source>
        <dbReference type="PROSITE" id="PS50950"/>
    </source>
</evidence>
<keyword evidence="7" id="KW-0175">Coiled coil</keyword>
<organism evidence="15 16">
    <name type="scientific">Orchesella dallaii</name>
    <dbReference type="NCBI Taxonomy" id="48710"/>
    <lineage>
        <taxon>Eukaryota</taxon>
        <taxon>Metazoa</taxon>
        <taxon>Ecdysozoa</taxon>
        <taxon>Arthropoda</taxon>
        <taxon>Hexapoda</taxon>
        <taxon>Collembola</taxon>
        <taxon>Entomobryomorpha</taxon>
        <taxon>Entomobryoidea</taxon>
        <taxon>Orchesellidae</taxon>
        <taxon>Orchesellinae</taxon>
        <taxon>Orchesella</taxon>
    </lineage>
</organism>
<dbReference type="SMART" id="SM00980">
    <property type="entry name" value="THAP"/>
    <property type="match status" value="1"/>
</dbReference>
<feature type="region of interest" description="Disordered" evidence="13">
    <location>
        <begin position="274"/>
        <end position="304"/>
    </location>
</feature>
<evidence type="ECO:0000256" key="13">
    <source>
        <dbReference type="SAM" id="MobiDB-lite"/>
    </source>
</evidence>
<keyword evidence="3" id="KW-0479">Metal-binding</keyword>
<evidence type="ECO:0000256" key="1">
    <source>
        <dbReference type="ARBA" id="ARBA00004642"/>
    </source>
</evidence>
<evidence type="ECO:0000256" key="8">
    <source>
        <dbReference type="ARBA" id="ARBA00023125"/>
    </source>
</evidence>
<dbReference type="PANTHER" id="PTHR46600:SF1">
    <property type="entry name" value="THAP DOMAIN-CONTAINING PROTEIN 1"/>
    <property type="match status" value="1"/>
</dbReference>
<evidence type="ECO:0000256" key="9">
    <source>
        <dbReference type="ARBA" id="ARBA00023163"/>
    </source>
</evidence>
<comment type="similarity">
    <text evidence="2">Belongs to the THAP1 family.</text>
</comment>
<dbReference type="Pfam" id="PF05485">
    <property type="entry name" value="THAP"/>
    <property type="match status" value="1"/>
</dbReference>
<feature type="region of interest" description="Disordered" evidence="13">
    <location>
        <begin position="166"/>
        <end position="227"/>
    </location>
</feature>
<keyword evidence="6" id="KW-0805">Transcription regulation</keyword>
<evidence type="ECO:0000256" key="12">
    <source>
        <dbReference type="PROSITE-ProRule" id="PRU00309"/>
    </source>
</evidence>
<evidence type="ECO:0000256" key="6">
    <source>
        <dbReference type="ARBA" id="ARBA00023015"/>
    </source>
</evidence>
<dbReference type="InterPro" id="IPR026516">
    <property type="entry name" value="THAP1/10"/>
</dbReference>
<keyword evidence="9" id="KW-0804">Transcription</keyword>
<keyword evidence="4 12" id="KW-0863">Zinc-finger</keyword>
<sequence length="409" mass="46510">MSITTANQRWNMEMTEDLEESLSNNFPEMVTTEVDPSVALGVSRELPFDMSEWTAEELAAYNALRSKRKKCCIGGCTPRSLPIARSYHQLPCRNEEVWGKWVEVIRWSRNDPEWGPSGDAAPLVCSRHFPDSEFISYEASSRVRLSHTAIPVNYVDPPEGTVMDARFSNPLPLPPCTPNTKPKYRKVKPEEQQQEVDEDYERAQVQRNDGSHSYDDSSTSHNGDEYGYDIEEVQDECYDGMEEDQLAEENYYMTPQILYKPTITYQQQTNKHKALPNRPRLSAPPALTSFQGQKNLKRHNSLSKPPGLIRANFAEVNKIVQKPNASRLSHVALSGPTKTIVKNGNVNPVASRGNHPTKHKIGIEKCRLIVQTLDNQLKIAKMRLAEQLNIPYQVVQGVWNMRDTLKDKL</sequence>
<name>A0ABP1REQ3_9HEXA</name>
<evidence type="ECO:0000313" key="15">
    <source>
        <dbReference type="EMBL" id="CAL8127345.1"/>
    </source>
</evidence>
<evidence type="ECO:0000256" key="7">
    <source>
        <dbReference type="ARBA" id="ARBA00023054"/>
    </source>
</evidence>
<keyword evidence="10" id="KW-0539">Nucleus</keyword>
<reference evidence="15 16" key="1">
    <citation type="submission" date="2024-08" db="EMBL/GenBank/DDBJ databases">
        <authorList>
            <person name="Cucini C."/>
            <person name="Frati F."/>
        </authorList>
    </citation>
    <scope>NUCLEOTIDE SEQUENCE [LARGE SCALE GENOMIC DNA]</scope>
</reference>
<gene>
    <name evidence="15" type="ORF">ODALV1_LOCUS21795</name>
</gene>
<dbReference type="PANTHER" id="PTHR46600">
    <property type="entry name" value="THAP DOMAIN-CONTAINING"/>
    <property type="match status" value="1"/>
</dbReference>
<keyword evidence="5" id="KW-0862">Zinc</keyword>
<evidence type="ECO:0000256" key="11">
    <source>
        <dbReference type="ARBA" id="ARBA00023306"/>
    </source>
</evidence>
<evidence type="ECO:0000256" key="4">
    <source>
        <dbReference type="ARBA" id="ARBA00022771"/>
    </source>
</evidence>
<evidence type="ECO:0000256" key="2">
    <source>
        <dbReference type="ARBA" id="ARBA00006177"/>
    </source>
</evidence>
<comment type="caution">
    <text evidence="15">The sequence shown here is derived from an EMBL/GenBank/DDBJ whole genome shotgun (WGS) entry which is preliminary data.</text>
</comment>